<feature type="domain" description="PiggyBac transposable element-derived protein" evidence="1">
    <location>
        <begin position="15"/>
        <end position="92"/>
    </location>
</feature>
<keyword evidence="3" id="KW-1185">Reference proteome</keyword>
<protein>
    <recommendedName>
        <fullName evidence="1">PiggyBac transposable element-derived protein domain-containing protein</fullName>
    </recommendedName>
</protein>
<dbReference type="Proteomes" id="UP000801492">
    <property type="component" value="Unassembled WGS sequence"/>
</dbReference>
<name>A0A8K0CE44_IGNLU</name>
<dbReference type="InterPro" id="IPR052638">
    <property type="entry name" value="PiggyBac_TE-derived"/>
</dbReference>
<dbReference type="Pfam" id="PF13843">
    <property type="entry name" value="DDE_Tnp_1_7"/>
    <property type="match status" value="1"/>
</dbReference>
<dbReference type="OrthoDB" id="10057240at2759"/>
<organism evidence="2 3">
    <name type="scientific">Ignelater luminosus</name>
    <name type="common">Cucubano</name>
    <name type="synonym">Pyrophorus luminosus</name>
    <dbReference type="NCBI Taxonomy" id="2038154"/>
    <lineage>
        <taxon>Eukaryota</taxon>
        <taxon>Metazoa</taxon>
        <taxon>Ecdysozoa</taxon>
        <taxon>Arthropoda</taxon>
        <taxon>Hexapoda</taxon>
        <taxon>Insecta</taxon>
        <taxon>Pterygota</taxon>
        <taxon>Neoptera</taxon>
        <taxon>Endopterygota</taxon>
        <taxon>Coleoptera</taxon>
        <taxon>Polyphaga</taxon>
        <taxon>Elateriformia</taxon>
        <taxon>Elateroidea</taxon>
        <taxon>Elateridae</taxon>
        <taxon>Agrypninae</taxon>
        <taxon>Pyrophorini</taxon>
        <taxon>Ignelater</taxon>
    </lineage>
</organism>
<dbReference type="EMBL" id="VTPC01089843">
    <property type="protein sequence ID" value="KAF2885639.1"/>
    <property type="molecule type" value="Genomic_DNA"/>
</dbReference>
<dbReference type="AlphaFoldDB" id="A0A8K0CE44"/>
<evidence type="ECO:0000313" key="3">
    <source>
        <dbReference type="Proteomes" id="UP000801492"/>
    </source>
</evidence>
<dbReference type="PANTHER" id="PTHR47055">
    <property type="entry name" value="DDE_TNP_1_7 DOMAIN-CONTAINING PROTEIN"/>
    <property type="match status" value="1"/>
</dbReference>
<proteinExistence type="predicted"/>
<dbReference type="InterPro" id="IPR029526">
    <property type="entry name" value="PGBD"/>
</dbReference>
<comment type="caution">
    <text evidence="2">The sequence shown here is derived from an EMBL/GenBank/DDBJ whole genome shotgun (WGS) entry which is preliminary data.</text>
</comment>
<dbReference type="PANTHER" id="PTHR47055:SF3">
    <property type="entry name" value="PHORBOL-ESTER_DAG-TYPE DOMAIN-CONTAINING PROTEIN"/>
    <property type="match status" value="1"/>
</dbReference>
<gene>
    <name evidence="2" type="ORF">ILUMI_20534</name>
</gene>
<dbReference type="GO" id="GO:0043565">
    <property type="term" value="F:sequence-specific DNA binding"/>
    <property type="evidence" value="ECO:0007669"/>
    <property type="project" value="TreeGrafter"/>
</dbReference>
<reference evidence="2" key="1">
    <citation type="submission" date="2019-08" db="EMBL/GenBank/DDBJ databases">
        <title>The genome of the North American firefly Photinus pyralis.</title>
        <authorList>
            <consortium name="Photinus pyralis genome working group"/>
            <person name="Fallon T.R."/>
            <person name="Sander Lower S.E."/>
            <person name="Weng J.-K."/>
        </authorList>
    </citation>
    <scope>NUCLEOTIDE SEQUENCE</scope>
    <source>
        <strain evidence="2">TRF0915ILg1</strain>
        <tissue evidence="2">Whole body</tissue>
    </source>
</reference>
<evidence type="ECO:0000259" key="1">
    <source>
        <dbReference type="Pfam" id="PF13843"/>
    </source>
</evidence>
<accession>A0A8K0CE44</accession>
<sequence>MLQYAGILKEINDTAPYHLFFDNLFTLSLLNELKELGIRGTGTLRGPKTMKCPLIESKVFKKKERGCFEYKTSKDNDVMVCRWNDSNIVTLHRISGGKLDQLAFRRGEACRILETYNKDSRRFSKVSQMHHGSSRYDRLDHLAEFHENQRCRVCHKKVKVFCKKCDIALHVKDCFAQYHSQ</sequence>
<evidence type="ECO:0000313" key="2">
    <source>
        <dbReference type="EMBL" id="KAF2885639.1"/>
    </source>
</evidence>